<comment type="catalytic activity">
    <reaction evidence="1">
        <text>Hydrolysis of terminal, non-reducing alpha-D-galactose residues in alpha-D-galactosides, including galactose oligosaccharides, galactomannans and galactolipids.</text>
        <dbReference type="EC" id="3.2.1.22"/>
    </reaction>
</comment>
<dbReference type="PANTHER" id="PTHR31268">
    <property type="match status" value="1"/>
</dbReference>
<dbReference type="Gene3D" id="3.20.20.70">
    <property type="entry name" value="Aldolase class I"/>
    <property type="match status" value="1"/>
</dbReference>
<accession>A0A511KF42</accession>
<dbReference type="InterPro" id="IPR008811">
    <property type="entry name" value="Glycosyl_hydrolases_36"/>
</dbReference>
<dbReference type="PANTHER" id="PTHR31268:SF32">
    <property type="entry name" value="GALACTINOL--SUCROSE GALACTOSYLTRANSFERASE 2-RELATED"/>
    <property type="match status" value="1"/>
</dbReference>
<feature type="region of interest" description="Disordered" evidence="5">
    <location>
        <begin position="870"/>
        <end position="927"/>
    </location>
</feature>
<comment type="similarity">
    <text evidence="2">Belongs to the glycosyl hydrolases 36 family.</text>
</comment>
<evidence type="ECO:0000256" key="5">
    <source>
        <dbReference type="SAM" id="MobiDB-lite"/>
    </source>
</evidence>
<dbReference type="GO" id="GO:0004557">
    <property type="term" value="F:alpha-galactosidase activity"/>
    <property type="evidence" value="ECO:0007669"/>
    <property type="project" value="UniProtKB-EC"/>
</dbReference>
<gene>
    <name evidence="6" type="ORF">Rt10032_c07g3016</name>
</gene>
<dbReference type="Pfam" id="PF05691">
    <property type="entry name" value="Raffinose_syn"/>
    <property type="match status" value="1"/>
</dbReference>
<evidence type="ECO:0000256" key="1">
    <source>
        <dbReference type="ARBA" id="ARBA00001255"/>
    </source>
</evidence>
<evidence type="ECO:0000313" key="6">
    <source>
        <dbReference type="EMBL" id="GEM08999.1"/>
    </source>
</evidence>
<dbReference type="InterPro" id="IPR017853">
    <property type="entry name" value="GH"/>
</dbReference>
<keyword evidence="3" id="KW-0119">Carbohydrate metabolism</keyword>
<dbReference type="OrthoDB" id="4664297at2759"/>
<protein>
    <submittedName>
        <fullName evidence="6">Raffinose synthase protein Sip1, glycoside hydrolase family 36 protein</fullName>
    </submittedName>
</protein>
<proteinExistence type="inferred from homology"/>
<dbReference type="AlphaFoldDB" id="A0A511KF42"/>
<evidence type="ECO:0000313" key="7">
    <source>
        <dbReference type="Proteomes" id="UP000321518"/>
    </source>
</evidence>
<feature type="compositionally biased region" description="Low complexity" evidence="5">
    <location>
        <begin position="878"/>
        <end position="914"/>
    </location>
</feature>
<keyword evidence="6" id="KW-0378">Hydrolase</keyword>
<dbReference type="InterPro" id="IPR013785">
    <property type="entry name" value="Aldolase_TIM"/>
</dbReference>
<feature type="compositionally biased region" description="Low complexity" evidence="5">
    <location>
        <begin position="1017"/>
        <end position="1032"/>
    </location>
</feature>
<dbReference type="SUPFAM" id="SSF51445">
    <property type="entry name" value="(Trans)glycosidases"/>
    <property type="match status" value="1"/>
</dbReference>
<dbReference type="EMBL" id="BJWK01000007">
    <property type="protein sequence ID" value="GEM08999.1"/>
    <property type="molecule type" value="Genomic_DNA"/>
</dbReference>
<evidence type="ECO:0000256" key="4">
    <source>
        <dbReference type="ARBA" id="ARBA00049426"/>
    </source>
</evidence>
<sequence length="1132" mass="120967">MAATGTFDPPLGSRTCLASPSFASSINADADAVQTDEKRIYFSYLPPPGQSDGERTDRVAEIWTNLPLSPSSSPSPSRPPKEWHALAFLPSATSSSKLYTASLPLPEEEGEWEFTYRFRSPRDDGDGAVEWLGSVERNGRIVVSSPNHLAEWSGPQGDTWTSLGDAAERVKVGTFPPSAREEEGEKGEWDSEISPTFPAQLLVLRFLPCRSDPFTRYTVLLPFSTRNVCSALVGTETGDKLVLRCQVDALGGTREGHLAIAWGEEGELKTLISRCIAAARSVLTCSSYVLPAHSTTLPSASKPLGICTWNALSLGGSSDYSASSLLAWLDSLRSSESSSLASYAVKTVLLDDGWQDTETYIDFSVGAGEGDREHAERRALKSFQCSMEWFDIDSDSSPSPADTEGWKRTSVSLVSGYEGSPATGRREESPRQPREGVCVELREVVGRVKERGVERVGVWMTLCGYWHGLHPDCSLADAYTLRRFTVESAVHPSHSGHMYLPAQSDLRTFYDDYFSSLRAAGVDFVKVDDQATVDCLVAQDVGEDEKEGSTPDDMGEYRVAMLEALRAAAIDAFGADGIIHCMAGSSRIWGGSLGIVGATDDGAVSTVRNSDDYFPDAPDSHRWHIALNAFMSLLSSALRFEPDFDMAQSAHEFGSTHIALRAFSSAQVWMSDEPGADLRGWESLLATTKQGVRVLQAREGQVGTVLDGRIGDDVLGRVQGAKTDALKVGLPVASAEGAHIGIWNCLPGDRLTGGSLATLVDSKDVADSLGSVASGKPRSFVLVDPATLSAQQVDSVILAQSSTLPRRFAKPLVSLQVAEKEAKALTVAKLFDVPAASSAKSQKIACLGLLDKTVGLAAITSVEVLSGKPAKASGVGRAGEATGSSTGSSDTSSTETRVSSTSSFSTTHTSVSSSNQPLTRPLSPSDRSTFPIPQGRVAFLLAYFAGFFRSSIVPNSSTDTASSRTPRTELHSLARDILRQPFRTGLFEVRALVSFSVLSVLWIAGWRPNGGTRAIEASPAPANAAPAQTSASTVSHEPNARLRLELEYLSDRLAFYVAPPPLSLSSLRLCLDGTPVAASVLHELSSDAGIVEFQVESAWKSLKGQDLADGLGNGSNGAESEKSWVVEVEFAD</sequence>
<dbReference type="GO" id="GO:0047274">
    <property type="term" value="F:galactinol-sucrose galactosyltransferase activity"/>
    <property type="evidence" value="ECO:0007669"/>
    <property type="project" value="UniProtKB-EC"/>
</dbReference>
<evidence type="ECO:0000256" key="2">
    <source>
        <dbReference type="ARBA" id="ARBA00007240"/>
    </source>
</evidence>
<evidence type="ECO:0000256" key="3">
    <source>
        <dbReference type="ARBA" id="ARBA00023277"/>
    </source>
</evidence>
<reference evidence="6 7" key="1">
    <citation type="submission" date="2019-07" db="EMBL/GenBank/DDBJ databases">
        <title>Rhodotorula toruloides NBRC10032 genome sequencing.</title>
        <authorList>
            <person name="Shida Y."/>
            <person name="Takaku H."/>
            <person name="Ogasawara W."/>
            <person name="Mori K."/>
        </authorList>
    </citation>
    <scope>NUCLEOTIDE SEQUENCE [LARGE SCALE GENOMIC DNA]</scope>
    <source>
        <strain evidence="6 7">NBRC10032</strain>
    </source>
</reference>
<comment type="catalytic activity">
    <reaction evidence="4">
        <text>alpha-D-galactosyl-(1-&gt;3)-1D-myo-inositol + sucrose = raffinose + myo-inositol</text>
        <dbReference type="Rhea" id="RHEA:20161"/>
        <dbReference type="ChEBI" id="CHEBI:16634"/>
        <dbReference type="ChEBI" id="CHEBI:17268"/>
        <dbReference type="ChEBI" id="CHEBI:17505"/>
        <dbReference type="ChEBI" id="CHEBI:17992"/>
        <dbReference type="EC" id="2.4.1.82"/>
    </reaction>
</comment>
<comment type="caution">
    <text evidence="6">The sequence shown here is derived from an EMBL/GenBank/DDBJ whole genome shotgun (WGS) entry which is preliminary data.</text>
</comment>
<feature type="region of interest" description="Disordered" evidence="5">
    <location>
        <begin position="1017"/>
        <end position="1036"/>
    </location>
</feature>
<name>A0A511KF42_RHOTO</name>
<organism evidence="6 7">
    <name type="scientific">Rhodotorula toruloides</name>
    <name type="common">Yeast</name>
    <name type="synonym">Rhodosporidium toruloides</name>
    <dbReference type="NCBI Taxonomy" id="5286"/>
    <lineage>
        <taxon>Eukaryota</taxon>
        <taxon>Fungi</taxon>
        <taxon>Dikarya</taxon>
        <taxon>Basidiomycota</taxon>
        <taxon>Pucciniomycotina</taxon>
        <taxon>Microbotryomycetes</taxon>
        <taxon>Sporidiobolales</taxon>
        <taxon>Sporidiobolaceae</taxon>
        <taxon>Rhodotorula</taxon>
    </lineage>
</organism>
<dbReference type="Proteomes" id="UP000321518">
    <property type="component" value="Unassembled WGS sequence"/>
</dbReference>